<dbReference type="RefSeq" id="WP_071546414.1">
    <property type="nucleotide sequence ID" value="NZ_LKAQ01000004.1"/>
</dbReference>
<accession>A0A1J5NH54</accession>
<comment type="caution">
    <text evidence="2">The sequence shown here is derived from an EMBL/GenBank/DDBJ whole genome shotgun (WGS) entry which is preliminary data.</text>
</comment>
<dbReference type="Proteomes" id="UP000181901">
    <property type="component" value="Unassembled WGS sequence"/>
</dbReference>
<feature type="domain" description="DUF5675" evidence="1">
    <location>
        <begin position="8"/>
        <end position="130"/>
    </location>
</feature>
<proteinExistence type="predicted"/>
<evidence type="ECO:0000313" key="3">
    <source>
        <dbReference type="Proteomes" id="UP000181901"/>
    </source>
</evidence>
<dbReference type="Pfam" id="PF18925">
    <property type="entry name" value="DUF5675"/>
    <property type="match status" value="1"/>
</dbReference>
<dbReference type="AlphaFoldDB" id="A0A1J5NH54"/>
<sequence length="160" mass="17171">MHKKSVIVVRVDHGLDGTFGRMFLPGGADRVSVEPPWRDNRTAVSCIPPGKYECEINESPHFGLCPEVLGVPGRSHVRMHAGNWAGDVEAGRRSDSEACILPGLRFATLDGQPAVSGSRAALAELLNAVADGDPRPGTRFDLEIIDATGEAGREWDDGTR</sequence>
<dbReference type="InterPro" id="IPR043732">
    <property type="entry name" value="DUF5675"/>
</dbReference>
<dbReference type="OrthoDB" id="1036575at2"/>
<dbReference type="EMBL" id="LKAQ01000004">
    <property type="protein sequence ID" value="OIQ51025.1"/>
    <property type="molecule type" value="Genomic_DNA"/>
</dbReference>
<name>A0A1J5NH54_9BACT</name>
<protein>
    <recommendedName>
        <fullName evidence="1">DUF5675 domain-containing protein</fullName>
    </recommendedName>
</protein>
<gene>
    <name evidence="2" type="ORF">BerOc1_02970</name>
</gene>
<keyword evidence="3" id="KW-1185">Reference proteome</keyword>
<organism evidence="2 3">
    <name type="scientific">Pseudodesulfovibrio hydrargyri</name>
    <dbReference type="NCBI Taxonomy" id="2125990"/>
    <lineage>
        <taxon>Bacteria</taxon>
        <taxon>Pseudomonadati</taxon>
        <taxon>Thermodesulfobacteriota</taxon>
        <taxon>Desulfovibrionia</taxon>
        <taxon>Desulfovibrionales</taxon>
        <taxon>Desulfovibrionaceae</taxon>
    </lineage>
</organism>
<evidence type="ECO:0000259" key="1">
    <source>
        <dbReference type="Pfam" id="PF18925"/>
    </source>
</evidence>
<evidence type="ECO:0000313" key="2">
    <source>
        <dbReference type="EMBL" id="OIQ51025.1"/>
    </source>
</evidence>
<reference evidence="2 3" key="1">
    <citation type="submission" date="2015-09" db="EMBL/GenBank/DDBJ databases">
        <title>Genome of Desulfovibrio dechloracetivorans BerOc1, a mercury methylating strain isolated from highly hydrocarbons and metals contaminated coastal sediments.</title>
        <authorList>
            <person name="Goni Urriza M."/>
            <person name="Gassie C."/>
            <person name="Bouchez O."/>
            <person name="Klopp C."/>
            <person name="Ranchou-Peyruse A."/>
            <person name="Remy G."/>
        </authorList>
    </citation>
    <scope>NUCLEOTIDE SEQUENCE [LARGE SCALE GENOMIC DNA]</scope>
    <source>
        <strain evidence="2 3">BerOc1</strain>
    </source>
</reference>